<reference evidence="1" key="2">
    <citation type="journal article" date="2015" name="Fish Shellfish Immunol.">
        <title>Early steps in the European eel (Anguilla anguilla)-Vibrio vulnificus interaction in the gills: Role of the RtxA13 toxin.</title>
        <authorList>
            <person name="Callol A."/>
            <person name="Pajuelo D."/>
            <person name="Ebbesson L."/>
            <person name="Teles M."/>
            <person name="MacKenzie S."/>
            <person name="Amaro C."/>
        </authorList>
    </citation>
    <scope>NUCLEOTIDE SEQUENCE</scope>
</reference>
<evidence type="ECO:0000313" key="1">
    <source>
        <dbReference type="EMBL" id="JAH08263.1"/>
    </source>
</evidence>
<reference evidence="1" key="1">
    <citation type="submission" date="2014-11" db="EMBL/GenBank/DDBJ databases">
        <authorList>
            <person name="Amaro Gonzalez C."/>
        </authorList>
    </citation>
    <scope>NUCLEOTIDE SEQUENCE</scope>
</reference>
<sequence>MDYMQMHKLPVYSCGLHHSNRTCILLLAVVVWAMRQAKLN</sequence>
<organism evidence="1">
    <name type="scientific">Anguilla anguilla</name>
    <name type="common">European freshwater eel</name>
    <name type="synonym">Muraena anguilla</name>
    <dbReference type="NCBI Taxonomy" id="7936"/>
    <lineage>
        <taxon>Eukaryota</taxon>
        <taxon>Metazoa</taxon>
        <taxon>Chordata</taxon>
        <taxon>Craniata</taxon>
        <taxon>Vertebrata</taxon>
        <taxon>Euteleostomi</taxon>
        <taxon>Actinopterygii</taxon>
        <taxon>Neopterygii</taxon>
        <taxon>Teleostei</taxon>
        <taxon>Anguilliformes</taxon>
        <taxon>Anguillidae</taxon>
        <taxon>Anguilla</taxon>
    </lineage>
</organism>
<proteinExistence type="predicted"/>
<dbReference type="AlphaFoldDB" id="A0A0E9PWP1"/>
<dbReference type="EMBL" id="GBXM01100314">
    <property type="protein sequence ID" value="JAH08263.1"/>
    <property type="molecule type" value="Transcribed_RNA"/>
</dbReference>
<accession>A0A0E9PWP1</accession>
<name>A0A0E9PWP1_ANGAN</name>
<protein>
    <submittedName>
        <fullName evidence="1">Uncharacterized protein</fullName>
    </submittedName>
</protein>